<comment type="similarity">
    <text evidence="3 11">Belongs to the gamma-glutamyltransferase family.</text>
</comment>
<comment type="caution">
    <text evidence="14">The sequence shown here is derived from an EMBL/GenBank/DDBJ whole genome shotgun (WGS) entry which is preliminary data.</text>
</comment>
<name>A0ABC9TVH5_CLOSY</name>
<dbReference type="PANTHER" id="PTHR43199:SF1">
    <property type="entry name" value="GLUTATHIONE HYDROLASE PROENZYME"/>
    <property type="match status" value="1"/>
</dbReference>
<dbReference type="AlphaFoldDB" id="A0ABC9TVH5"/>
<dbReference type="InterPro" id="IPR043138">
    <property type="entry name" value="GGT_lsub"/>
</dbReference>
<dbReference type="InterPro" id="IPR029055">
    <property type="entry name" value="Ntn_hydrolases_N"/>
</dbReference>
<dbReference type="PRINTS" id="PR01210">
    <property type="entry name" value="GGTRANSPTASE"/>
</dbReference>
<evidence type="ECO:0000256" key="7">
    <source>
        <dbReference type="ARBA" id="ARBA00023315"/>
    </source>
</evidence>
<dbReference type="Pfam" id="PF01019">
    <property type="entry name" value="G_glu_transpept"/>
    <property type="match status" value="1"/>
</dbReference>
<comment type="catalytic activity">
    <reaction evidence="2 11">
        <text>glutathione + H2O = L-cysteinylglycine + L-glutamate</text>
        <dbReference type="Rhea" id="RHEA:28807"/>
        <dbReference type="ChEBI" id="CHEBI:15377"/>
        <dbReference type="ChEBI" id="CHEBI:29985"/>
        <dbReference type="ChEBI" id="CHEBI:57925"/>
        <dbReference type="ChEBI" id="CHEBI:61694"/>
        <dbReference type="EC" id="3.4.19.13"/>
    </reaction>
</comment>
<dbReference type="GO" id="GO:0036374">
    <property type="term" value="F:glutathione hydrolase activity"/>
    <property type="evidence" value="ECO:0007669"/>
    <property type="project" value="UniProtKB-UniRule"/>
</dbReference>
<dbReference type="PROSITE" id="PS00462">
    <property type="entry name" value="G_GLU_TRANSPEPTIDASE"/>
    <property type="match status" value="1"/>
</dbReference>
<protein>
    <recommendedName>
        <fullName evidence="11">Glutathione hydrolase proenzyme</fullName>
        <ecNumber evidence="11">2.3.2.2</ecNumber>
        <ecNumber evidence="11">3.4.19.13</ecNumber>
    </recommendedName>
    <component>
        <recommendedName>
            <fullName evidence="11">Glutathione hydrolase large chain</fullName>
        </recommendedName>
    </component>
    <component>
        <recommendedName>
            <fullName evidence="11">Glutathione hydrolase small chain</fullName>
        </recommendedName>
    </component>
</protein>
<feature type="region of interest" description="Disordered" evidence="12">
    <location>
        <begin position="31"/>
        <end position="75"/>
    </location>
</feature>
<evidence type="ECO:0000256" key="3">
    <source>
        <dbReference type="ARBA" id="ARBA00009381"/>
    </source>
</evidence>
<accession>A0ABC9TVH5</accession>
<gene>
    <name evidence="14" type="ORF">CLOSYM_03147</name>
</gene>
<feature type="active site" description="Nucleophile" evidence="9">
    <location>
        <position position="439"/>
    </location>
</feature>
<evidence type="ECO:0000256" key="9">
    <source>
        <dbReference type="PIRSR" id="PIRSR600101-1"/>
    </source>
</evidence>
<feature type="signal peptide" evidence="13">
    <location>
        <begin position="1"/>
        <end position="33"/>
    </location>
</feature>
<dbReference type="InterPro" id="IPR051792">
    <property type="entry name" value="GGT_bact"/>
</dbReference>
<dbReference type="EC" id="3.4.19.13" evidence="11"/>
<dbReference type="PANTHER" id="PTHR43199">
    <property type="entry name" value="GLUTATHIONE HYDROLASE"/>
    <property type="match status" value="1"/>
</dbReference>
<comment type="PTM">
    <text evidence="11">Cleaved by autocatalysis into a large and a small subunit.</text>
</comment>
<dbReference type="GO" id="GO:0006751">
    <property type="term" value="P:glutathione catabolic process"/>
    <property type="evidence" value="ECO:0007669"/>
    <property type="project" value="UniProtKB-UniRule"/>
</dbReference>
<keyword evidence="11" id="KW-0317">Glutathione biosynthesis</keyword>
<dbReference type="EC" id="2.3.2.2" evidence="11"/>
<dbReference type="SUPFAM" id="SSF56235">
    <property type="entry name" value="N-terminal nucleophile aminohydrolases (Ntn hydrolases)"/>
    <property type="match status" value="1"/>
</dbReference>
<dbReference type="InterPro" id="IPR043137">
    <property type="entry name" value="GGT_ssub_C"/>
</dbReference>
<dbReference type="NCBIfam" id="TIGR00066">
    <property type="entry name" value="g_glut_trans"/>
    <property type="match status" value="1"/>
</dbReference>
<feature type="binding site" evidence="10">
    <location>
        <begin position="500"/>
        <end position="501"/>
    </location>
    <ligand>
        <name>L-glutamate</name>
        <dbReference type="ChEBI" id="CHEBI:29985"/>
    </ligand>
</feature>
<comment type="subunit">
    <text evidence="11">This enzyme consists of two polypeptide chains, which are synthesized in precursor form from a single polypeptide.</text>
</comment>
<comment type="catalytic activity">
    <reaction evidence="8 11">
        <text>an N-terminal (5-L-glutamyl)-[peptide] + an alpha-amino acid = 5-L-glutamyl amino acid + an N-terminal L-alpha-aminoacyl-[peptide]</text>
        <dbReference type="Rhea" id="RHEA:23904"/>
        <dbReference type="Rhea" id="RHEA-COMP:9780"/>
        <dbReference type="Rhea" id="RHEA-COMP:9795"/>
        <dbReference type="ChEBI" id="CHEBI:77644"/>
        <dbReference type="ChEBI" id="CHEBI:78597"/>
        <dbReference type="ChEBI" id="CHEBI:78599"/>
        <dbReference type="ChEBI" id="CHEBI:78608"/>
        <dbReference type="EC" id="2.3.2.2"/>
    </reaction>
</comment>
<feature type="binding site" evidence="10">
    <location>
        <begin position="457"/>
        <end position="459"/>
    </location>
    <ligand>
        <name>L-glutamate</name>
        <dbReference type="ChEBI" id="CHEBI:29985"/>
    </ligand>
</feature>
<feature type="compositionally biased region" description="Low complexity" evidence="12">
    <location>
        <begin position="31"/>
        <end position="67"/>
    </location>
</feature>
<dbReference type="Proteomes" id="UP000016491">
    <property type="component" value="Unassembled WGS sequence"/>
</dbReference>
<dbReference type="PROSITE" id="PS51257">
    <property type="entry name" value="PROKAR_LIPOPROTEIN"/>
    <property type="match status" value="1"/>
</dbReference>
<evidence type="ECO:0000256" key="12">
    <source>
        <dbReference type="SAM" id="MobiDB-lite"/>
    </source>
</evidence>
<evidence type="ECO:0000256" key="5">
    <source>
        <dbReference type="ARBA" id="ARBA00022801"/>
    </source>
</evidence>
<evidence type="ECO:0000256" key="6">
    <source>
        <dbReference type="ARBA" id="ARBA00023145"/>
    </source>
</evidence>
<dbReference type="GO" id="GO:0006750">
    <property type="term" value="P:glutathione biosynthetic process"/>
    <property type="evidence" value="ECO:0007669"/>
    <property type="project" value="UniProtKB-KW"/>
</dbReference>
<dbReference type="Gene3D" id="3.60.20.40">
    <property type="match status" value="1"/>
</dbReference>
<dbReference type="InterPro" id="IPR055262">
    <property type="entry name" value="GGT_CS"/>
</dbReference>
<evidence type="ECO:0000256" key="1">
    <source>
        <dbReference type="ARBA" id="ARBA00001049"/>
    </source>
</evidence>
<dbReference type="InterPro" id="IPR000101">
    <property type="entry name" value="GGT_peptidase"/>
</dbReference>
<evidence type="ECO:0000256" key="13">
    <source>
        <dbReference type="SAM" id="SignalP"/>
    </source>
</evidence>
<evidence type="ECO:0000313" key="15">
    <source>
        <dbReference type="Proteomes" id="UP000016491"/>
    </source>
</evidence>
<feature type="chain" id="PRO_5044839536" description="Glutathione hydrolase proenzyme" evidence="13">
    <location>
        <begin position="34"/>
        <end position="621"/>
    </location>
</feature>
<dbReference type="EMBL" id="AWSU01000242">
    <property type="protein sequence ID" value="ERI75585.1"/>
    <property type="molecule type" value="Genomic_DNA"/>
</dbReference>
<dbReference type="Gene3D" id="1.10.246.130">
    <property type="match status" value="1"/>
</dbReference>
<sequence length="621" mass="65961">MGRGKGGTYMRKSKKLIALSMAALMTAMTGCSGGQTASTQAESAAETQPAGTEAESAGAGEEAAETGNRVTDGEGWYLWDENGNLTLEGRGAEGKTAVVSSGKYEASKAGLEVLQAGGNAVDAAVAVSFALGVTEPNSSGIGGGGFMTIHSADGEDVFVNFREKAPAAATPDMWQLDAEGNVIGNQKAIGGKSVGIPGNVKGMEYAFEKYGSGNVTWEEVIAPSVKLAEEGYIVTPTLYNDMFGSYDAMVNYPEFGNVYLNADGLNYQVGDTFKNPDLAKTLKAISDGGADAFYTGAIAQKMVDTVNKYGGLFTMDDLANYEVKVMEPVTGTYRGYKIISSPLPSSGGTHVIEALNIMENFDIASMGFDSAEKLHIMTEAFKMCFHDREEFMGDPDYVEVPVNGILSKKRAKELAAQIDPAVASKYEQISPWQYEHEDTTHFSVADAEGNMVSVTQTVNGLFGAKIIPDGYGFVLNNEMDDFSANPESPNAIAGNKVPLSSMSPTVVLKEDGSPFMVLGSPGATKIITTVTQIISNVIDFDMSMQEAIDAPRLYNNATSAIQYETRLNADSIKKLEELGNTVEPNDEFNRSFGSVNAVMYGEDGTLLGGADPRRDGKALGY</sequence>
<proteinExistence type="inferred from homology"/>
<feature type="binding site" evidence="10">
    <location>
        <position position="162"/>
    </location>
    <ligand>
        <name>L-glutamate</name>
        <dbReference type="ChEBI" id="CHEBI:29985"/>
    </ligand>
</feature>
<feature type="binding site" evidence="10">
    <location>
        <position position="481"/>
    </location>
    <ligand>
        <name>L-glutamate</name>
        <dbReference type="ChEBI" id="CHEBI:29985"/>
    </ligand>
</feature>
<keyword evidence="13" id="KW-0732">Signal</keyword>
<evidence type="ECO:0000256" key="11">
    <source>
        <dbReference type="RuleBase" id="RU368036"/>
    </source>
</evidence>
<comment type="pathway">
    <text evidence="11">Sulfur metabolism; glutathione metabolism.</text>
</comment>
<reference evidence="14 15" key="1">
    <citation type="submission" date="2013-07" db="EMBL/GenBank/DDBJ databases">
        <authorList>
            <person name="Weinstock G."/>
            <person name="Sodergren E."/>
            <person name="Wylie T."/>
            <person name="Fulton L."/>
            <person name="Fulton R."/>
            <person name="Fronick C."/>
            <person name="O'Laughlin M."/>
            <person name="Godfrey J."/>
            <person name="Miner T."/>
            <person name="Herter B."/>
            <person name="Appelbaum E."/>
            <person name="Cordes M."/>
            <person name="Lek S."/>
            <person name="Wollam A."/>
            <person name="Pepin K.H."/>
            <person name="Palsikar V.B."/>
            <person name="Mitreva M."/>
            <person name="Wilson R.K."/>
        </authorList>
    </citation>
    <scope>NUCLEOTIDE SEQUENCE [LARGE SCALE GENOMIC DNA]</scope>
    <source>
        <strain evidence="14 15">ATCC 14940</strain>
    </source>
</reference>
<keyword evidence="6 11" id="KW-0865">Zymogen</keyword>
<feature type="binding site" evidence="10">
    <location>
        <position position="523"/>
    </location>
    <ligand>
        <name>L-glutamate</name>
        <dbReference type="ChEBI" id="CHEBI:29985"/>
    </ligand>
</feature>
<dbReference type="GO" id="GO:0103068">
    <property type="term" value="F:leukotriene C4 gamma-glutamyl transferase activity"/>
    <property type="evidence" value="ECO:0007669"/>
    <property type="project" value="UniProtKB-EC"/>
</dbReference>
<keyword evidence="7 11" id="KW-0012">Acyltransferase</keyword>
<organism evidence="14 15">
    <name type="scientific">[Clostridium] symbiosum ATCC 14940</name>
    <dbReference type="NCBI Taxonomy" id="411472"/>
    <lineage>
        <taxon>Bacteria</taxon>
        <taxon>Bacillati</taxon>
        <taxon>Bacillota</taxon>
        <taxon>Clostridia</taxon>
        <taxon>Lachnospirales</taxon>
        <taxon>Lachnospiraceae</taxon>
        <taxon>Otoolea</taxon>
    </lineage>
</organism>
<evidence type="ECO:0000256" key="4">
    <source>
        <dbReference type="ARBA" id="ARBA00022679"/>
    </source>
</evidence>
<keyword evidence="5 11" id="KW-0378">Hydrolase</keyword>
<evidence type="ECO:0000256" key="2">
    <source>
        <dbReference type="ARBA" id="ARBA00001089"/>
    </source>
</evidence>
<evidence type="ECO:0000256" key="8">
    <source>
        <dbReference type="ARBA" id="ARBA00047417"/>
    </source>
</evidence>
<comment type="catalytic activity">
    <reaction evidence="1 11">
        <text>an S-substituted glutathione + H2O = an S-substituted L-cysteinylglycine + L-glutamate</text>
        <dbReference type="Rhea" id="RHEA:59468"/>
        <dbReference type="ChEBI" id="CHEBI:15377"/>
        <dbReference type="ChEBI" id="CHEBI:29985"/>
        <dbReference type="ChEBI" id="CHEBI:90779"/>
        <dbReference type="ChEBI" id="CHEBI:143103"/>
        <dbReference type="EC" id="3.4.19.13"/>
    </reaction>
</comment>
<evidence type="ECO:0000256" key="10">
    <source>
        <dbReference type="PIRSR" id="PIRSR600101-2"/>
    </source>
</evidence>
<evidence type="ECO:0000313" key="14">
    <source>
        <dbReference type="EMBL" id="ERI75585.1"/>
    </source>
</evidence>
<keyword evidence="4 11" id="KW-0808">Transferase</keyword>